<dbReference type="GO" id="GO:0016020">
    <property type="term" value="C:membrane"/>
    <property type="evidence" value="ECO:0007669"/>
    <property type="project" value="UniProtKB-SubCell"/>
</dbReference>
<feature type="transmembrane region" description="Helical" evidence="7">
    <location>
        <begin position="211"/>
        <end position="231"/>
    </location>
</feature>
<feature type="transmembrane region" description="Helical" evidence="7">
    <location>
        <begin position="127"/>
        <end position="149"/>
    </location>
</feature>
<dbReference type="InterPro" id="IPR052337">
    <property type="entry name" value="SAT4-like"/>
</dbReference>
<dbReference type="Proteomes" id="UP001140510">
    <property type="component" value="Unassembled WGS sequence"/>
</dbReference>
<evidence type="ECO:0000256" key="6">
    <source>
        <dbReference type="SAM" id="MobiDB-lite"/>
    </source>
</evidence>
<accession>A0A9W9DAM8</accession>
<feature type="transmembrane region" description="Helical" evidence="7">
    <location>
        <begin position="51"/>
        <end position="72"/>
    </location>
</feature>
<evidence type="ECO:0000313" key="9">
    <source>
        <dbReference type="EMBL" id="KAJ4408575.1"/>
    </source>
</evidence>
<keyword evidence="10" id="KW-1185">Reference proteome</keyword>
<organism evidence="9 10">
    <name type="scientific">Didymella pomorum</name>
    <dbReference type="NCBI Taxonomy" id="749634"/>
    <lineage>
        <taxon>Eukaryota</taxon>
        <taxon>Fungi</taxon>
        <taxon>Dikarya</taxon>
        <taxon>Ascomycota</taxon>
        <taxon>Pezizomycotina</taxon>
        <taxon>Dothideomycetes</taxon>
        <taxon>Pleosporomycetidae</taxon>
        <taxon>Pleosporales</taxon>
        <taxon>Pleosporineae</taxon>
        <taxon>Didymellaceae</taxon>
        <taxon>Didymella</taxon>
    </lineage>
</organism>
<sequence>MADPAAQEWPNHRLKVMVPMWSLLTVSTAFLVWRIAYGIKSRRRFLVCDYLLIVACCLNVTATSLTQVVVHLGLGRHIMDPSVFPNIRQYSYILWIDQIVNVIAVAFLKWSICAWLLLLNFSKTYQVIVWLSILMVTALNFLAPVLTFLGCVPLEKNWNFGYQGHYKCWAVGGLKLSYTQGVSNIVTDIVYMAAPLIYLSNVQLSRRTQWGIRVVFLLSIPATICSIFKTVELRTIFTTQDPTWDGVDITIWSQAELSLGILIASLPPLRKALISVFQRILPSTLTGSRKTPMYGQGYAGDQGHSGSGNVIMNNLRGSKAYHSRIHGESILDADDDSDRAILEEGPHTGSGIMKSMTVTVKEASAESSISGREPPQTPWPLGTQLAHS</sequence>
<protein>
    <recommendedName>
        <fullName evidence="8">Rhodopsin domain-containing protein</fullName>
    </recommendedName>
</protein>
<dbReference type="AlphaFoldDB" id="A0A9W9DAM8"/>
<keyword evidence="3 7" id="KW-1133">Transmembrane helix</keyword>
<evidence type="ECO:0000256" key="2">
    <source>
        <dbReference type="ARBA" id="ARBA00022692"/>
    </source>
</evidence>
<gene>
    <name evidence="9" type="ORF">N0V91_003227</name>
</gene>
<keyword evidence="2 7" id="KW-0812">Transmembrane</keyword>
<feature type="domain" description="Rhodopsin" evidence="8">
    <location>
        <begin position="34"/>
        <end position="273"/>
    </location>
</feature>
<evidence type="ECO:0000256" key="5">
    <source>
        <dbReference type="ARBA" id="ARBA00038359"/>
    </source>
</evidence>
<dbReference type="Pfam" id="PF20684">
    <property type="entry name" value="Fung_rhodopsin"/>
    <property type="match status" value="1"/>
</dbReference>
<dbReference type="OrthoDB" id="4682787at2759"/>
<dbReference type="PANTHER" id="PTHR33048">
    <property type="entry name" value="PTH11-LIKE INTEGRAL MEMBRANE PROTEIN (AFU_ORTHOLOGUE AFUA_5G11245)"/>
    <property type="match status" value="1"/>
</dbReference>
<dbReference type="InterPro" id="IPR049326">
    <property type="entry name" value="Rhodopsin_dom_fungi"/>
</dbReference>
<evidence type="ECO:0000256" key="3">
    <source>
        <dbReference type="ARBA" id="ARBA00022989"/>
    </source>
</evidence>
<dbReference type="EMBL" id="JAPEVA010000015">
    <property type="protein sequence ID" value="KAJ4408575.1"/>
    <property type="molecule type" value="Genomic_DNA"/>
</dbReference>
<evidence type="ECO:0000256" key="7">
    <source>
        <dbReference type="SAM" id="Phobius"/>
    </source>
</evidence>
<dbReference type="PANTHER" id="PTHR33048:SF163">
    <property type="entry name" value="INTEGRAL MEMBRANE PROTEIN (AFU_ORTHOLOGUE AFUA_8G05510)"/>
    <property type="match status" value="1"/>
</dbReference>
<feature type="transmembrane region" description="Helical" evidence="7">
    <location>
        <begin position="20"/>
        <end position="39"/>
    </location>
</feature>
<keyword evidence="4 7" id="KW-0472">Membrane</keyword>
<evidence type="ECO:0000259" key="8">
    <source>
        <dbReference type="Pfam" id="PF20684"/>
    </source>
</evidence>
<feature type="transmembrane region" description="Helical" evidence="7">
    <location>
        <begin position="92"/>
        <end position="118"/>
    </location>
</feature>
<comment type="caution">
    <text evidence="9">The sequence shown here is derived from an EMBL/GenBank/DDBJ whole genome shotgun (WGS) entry which is preliminary data.</text>
</comment>
<comment type="similarity">
    <text evidence="5">Belongs to the SAT4 family.</text>
</comment>
<feature type="region of interest" description="Disordered" evidence="6">
    <location>
        <begin position="360"/>
        <end position="388"/>
    </location>
</feature>
<feature type="transmembrane region" description="Helical" evidence="7">
    <location>
        <begin position="181"/>
        <end position="199"/>
    </location>
</feature>
<evidence type="ECO:0000256" key="4">
    <source>
        <dbReference type="ARBA" id="ARBA00023136"/>
    </source>
</evidence>
<name>A0A9W9DAM8_9PLEO</name>
<evidence type="ECO:0000313" key="10">
    <source>
        <dbReference type="Proteomes" id="UP001140510"/>
    </source>
</evidence>
<evidence type="ECO:0000256" key="1">
    <source>
        <dbReference type="ARBA" id="ARBA00004141"/>
    </source>
</evidence>
<reference evidence="9" key="1">
    <citation type="submission" date="2022-10" db="EMBL/GenBank/DDBJ databases">
        <title>Tapping the CABI collections for fungal endophytes: first genome assemblies for Collariella, Neodidymelliopsis, Ascochyta clinopodiicola, Didymella pomorum, Didymosphaeria variabile, Neocosmospora piperis and Neocucurbitaria cava.</title>
        <authorList>
            <person name="Hill R."/>
        </authorList>
    </citation>
    <scope>NUCLEOTIDE SEQUENCE</scope>
    <source>
        <strain evidence="9">IMI 355091</strain>
    </source>
</reference>
<proteinExistence type="inferred from homology"/>
<comment type="subcellular location">
    <subcellularLocation>
        <location evidence="1">Membrane</location>
        <topology evidence="1">Multi-pass membrane protein</topology>
    </subcellularLocation>
</comment>